<dbReference type="AlphaFoldDB" id="A0AAV7X545"/>
<name>A0AAV7X545_PLEWA</name>
<gene>
    <name evidence="1" type="ORF">NDU88_006833</name>
</gene>
<protein>
    <submittedName>
        <fullName evidence="1">Uncharacterized protein</fullName>
    </submittedName>
</protein>
<accession>A0AAV7X545</accession>
<dbReference type="Proteomes" id="UP001066276">
    <property type="component" value="Chromosome 1_1"/>
</dbReference>
<dbReference type="EMBL" id="JANPWB010000001">
    <property type="protein sequence ID" value="KAJ1219264.1"/>
    <property type="molecule type" value="Genomic_DNA"/>
</dbReference>
<comment type="caution">
    <text evidence="1">The sequence shown here is derived from an EMBL/GenBank/DDBJ whole genome shotgun (WGS) entry which is preliminary data.</text>
</comment>
<evidence type="ECO:0000313" key="2">
    <source>
        <dbReference type="Proteomes" id="UP001066276"/>
    </source>
</evidence>
<keyword evidence="2" id="KW-1185">Reference proteome</keyword>
<sequence length="72" mass="8570">MYYGHIIPVNYNDLWSRPEKAEKEETKRKIRKHCLKEKAAMKKYLQKEDKETVNVGSCIGKFEKLVLAPREM</sequence>
<reference evidence="1" key="1">
    <citation type="journal article" date="2022" name="bioRxiv">
        <title>Sequencing and chromosome-scale assembly of the giantPleurodeles waltlgenome.</title>
        <authorList>
            <person name="Brown T."/>
            <person name="Elewa A."/>
            <person name="Iarovenko S."/>
            <person name="Subramanian E."/>
            <person name="Araus A.J."/>
            <person name="Petzold A."/>
            <person name="Susuki M."/>
            <person name="Suzuki K.-i.T."/>
            <person name="Hayashi T."/>
            <person name="Toyoda A."/>
            <person name="Oliveira C."/>
            <person name="Osipova E."/>
            <person name="Leigh N.D."/>
            <person name="Simon A."/>
            <person name="Yun M.H."/>
        </authorList>
    </citation>
    <scope>NUCLEOTIDE SEQUENCE</scope>
    <source>
        <strain evidence="1">20211129_DDA</strain>
        <tissue evidence="1">Liver</tissue>
    </source>
</reference>
<evidence type="ECO:0000313" key="1">
    <source>
        <dbReference type="EMBL" id="KAJ1219264.1"/>
    </source>
</evidence>
<proteinExistence type="predicted"/>
<organism evidence="1 2">
    <name type="scientific">Pleurodeles waltl</name>
    <name type="common">Iberian ribbed newt</name>
    <dbReference type="NCBI Taxonomy" id="8319"/>
    <lineage>
        <taxon>Eukaryota</taxon>
        <taxon>Metazoa</taxon>
        <taxon>Chordata</taxon>
        <taxon>Craniata</taxon>
        <taxon>Vertebrata</taxon>
        <taxon>Euteleostomi</taxon>
        <taxon>Amphibia</taxon>
        <taxon>Batrachia</taxon>
        <taxon>Caudata</taxon>
        <taxon>Salamandroidea</taxon>
        <taxon>Salamandridae</taxon>
        <taxon>Pleurodelinae</taxon>
        <taxon>Pleurodeles</taxon>
    </lineage>
</organism>